<sequence length="138" mass="15109">MLLIISDATFISVLQSFIGSVETFLVYTALFIDIPVHRQPPPPQPVAVVKPLRVRCLVVKLMRNAPTPLHSVDSFGLPFTSTSPHPSFSSLCAALQSTNTTHLKRSERLSRGESPVLPCCLGTYCPYSSAWGIPDKSR</sequence>
<dbReference type="VEuPathDB" id="TriTrypDB:TvY486_0706900"/>
<dbReference type="AlphaFoldDB" id="G0TZH7"/>
<dbReference type="EMBL" id="HE573023">
    <property type="protein sequence ID" value="CCC49381.1"/>
    <property type="molecule type" value="Genomic_DNA"/>
</dbReference>
<name>G0TZH7_TRYVY</name>
<accession>G0TZH7</accession>
<organism evidence="1">
    <name type="scientific">Trypanosoma vivax (strain Y486)</name>
    <dbReference type="NCBI Taxonomy" id="1055687"/>
    <lineage>
        <taxon>Eukaryota</taxon>
        <taxon>Discoba</taxon>
        <taxon>Euglenozoa</taxon>
        <taxon>Kinetoplastea</taxon>
        <taxon>Metakinetoplastina</taxon>
        <taxon>Trypanosomatida</taxon>
        <taxon>Trypanosomatidae</taxon>
        <taxon>Trypanosoma</taxon>
        <taxon>Duttonella</taxon>
    </lineage>
</organism>
<proteinExistence type="predicted"/>
<protein>
    <submittedName>
        <fullName evidence="1">Uncharacterized protein</fullName>
    </submittedName>
</protein>
<evidence type="ECO:0000313" key="1">
    <source>
        <dbReference type="EMBL" id="CCC49381.1"/>
    </source>
</evidence>
<reference evidence="1" key="1">
    <citation type="journal article" date="2012" name="Proc. Natl. Acad. Sci. U.S.A.">
        <title>Antigenic diversity is generated by distinct evolutionary mechanisms in African trypanosome species.</title>
        <authorList>
            <person name="Jackson A.P."/>
            <person name="Berry A."/>
            <person name="Aslett M."/>
            <person name="Allison H.C."/>
            <person name="Burton P."/>
            <person name="Vavrova-Anderson J."/>
            <person name="Brown R."/>
            <person name="Browne H."/>
            <person name="Corton N."/>
            <person name="Hauser H."/>
            <person name="Gamble J."/>
            <person name="Gilderthorp R."/>
            <person name="Marcello L."/>
            <person name="McQuillan J."/>
            <person name="Otto T.D."/>
            <person name="Quail M.A."/>
            <person name="Sanders M.J."/>
            <person name="van Tonder A."/>
            <person name="Ginger M.L."/>
            <person name="Field M.C."/>
            <person name="Barry J.D."/>
            <person name="Hertz-Fowler C."/>
            <person name="Berriman M."/>
        </authorList>
    </citation>
    <scope>NUCLEOTIDE SEQUENCE</scope>
    <source>
        <strain evidence="1">Y486</strain>
    </source>
</reference>
<gene>
    <name evidence="1" type="ORF">TVY486_0706900</name>
</gene>